<comment type="caution">
    <text evidence="2">The sequence shown here is derived from an EMBL/GenBank/DDBJ whole genome shotgun (WGS) entry which is preliminary data.</text>
</comment>
<dbReference type="SUPFAM" id="SSF47616">
    <property type="entry name" value="GST C-terminal domain-like"/>
    <property type="match status" value="1"/>
</dbReference>
<dbReference type="InterPro" id="IPR010987">
    <property type="entry name" value="Glutathione-S-Trfase_C-like"/>
</dbReference>
<dbReference type="InterPro" id="IPR004046">
    <property type="entry name" value="GST_C"/>
</dbReference>
<sequence>MLANSCFSSAGWFVGPRPSVVDFAAFDLVDLHLREPQLGAAVRGRFLQLVEHHGRVAELAGVRECLASDSRHKVV</sequence>
<name>A0A835W422_CHLIN</name>
<dbReference type="Gene3D" id="1.20.1050.130">
    <property type="match status" value="1"/>
</dbReference>
<accession>A0A835W422</accession>
<dbReference type="EMBL" id="JAEHOC010000015">
    <property type="protein sequence ID" value="KAG2435101.1"/>
    <property type="molecule type" value="Genomic_DNA"/>
</dbReference>
<dbReference type="Pfam" id="PF14497">
    <property type="entry name" value="GST_C_3"/>
    <property type="match status" value="1"/>
</dbReference>
<evidence type="ECO:0000313" key="3">
    <source>
        <dbReference type="Proteomes" id="UP000650467"/>
    </source>
</evidence>
<dbReference type="PROSITE" id="PS50405">
    <property type="entry name" value="GST_CTER"/>
    <property type="match status" value="1"/>
</dbReference>
<dbReference type="AlphaFoldDB" id="A0A835W422"/>
<reference evidence="2" key="1">
    <citation type="journal article" date="2020" name="bioRxiv">
        <title>Comparative genomics of Chlamydomonas.</title>
        <authorList>
            <person name="Craig R.J."/>
            <person name="Hasan A.R."/>
            <person name="Ness R.W."/>
            <person name="Keightley P.D."/>
        </authorList>
    </citation>
    <scope>NUCLEOTIDE SEQUENCE</scope>
    <source>
        <strain evidence="2">SAG 7.73</strain>
    </source>
</reference>
<dbReference type="InterPro" id="IPR036282">
    <property type="entry name" value="Glutathione-S-Trfase_C_sf"/>
</dbReference>
<dbReference type="Proteomes" id="UP000650467">
    <property type="component" value="Unassembled WGS sequence"/>
</dbReference>
<keyword evidence="3" id="KW-1185">Reference proteome</keyword>
<dbReference type="OrthoDB" id="4951845at2759"/>
<organism evidence="2 3">
    <name type="scientific">Chlamydomonas incerta</name>
    <dbReference type="NCBI Taxonomy" id="51695"/>
    <lineage>
        <taxon>Eukaryota</taxon>
        <taxon>Viridiplantae</taxon>
        <taxon>Chlorophyta</taxon>
        <taxon>core chlorophytes</taxon>
        <taxon>Chlorophyceae</taxon>
        <taxon>CS clade</taxon>
        <taxon>Chlamydomonadales</taxon>
        <taxon>Chlamydomonadaceae</taxon>
        <taxon>Chlamydomonas</taxon>
    </lineage>
</organism>
<feature type="domain" description="GST C-terminal" evidence="1">
    <location>
        <begin position="1"/>
        <end position="75"/>
    </location>
</feature>
<evidence type="ECO:0000313" key="2">
    <source>
        <dbReference type="EMBL" id="KAG2435101.1"/>
    </source>
</evidence>
<proteinExistence type="predicted"/>
<gene>
    <name evidence="2" type="ORF">HXX76_007187</name>
</gene>
<evidence type="ECO:0000259" key="1">
    <source>
        <dbReference type="PROSITE" id="PS50405"/>
    </source>
</evidence>
<protein>
    <recommendedName>
        <fullName evidence="1">GST C-terminal domain-containing protein</fullName>
    </recommendedName>
</protein>